<organism evidence="3 4">
    <name type="scientific">Natronomicrosphaera hydrolytica</name>
    <dbReference type="NCBI Taxonomy" id="3242702"/>
    <lineage>
        <taxon>Bacteria</taxon>
        <taxon>Pseudomonadati</taxon>
        <taxon>Planctomycetota</taxon>
        <taxon>Phycisphaerae</taxon>
        <taxon>Phycisphaerales</taxon>
        <taxon>Phycisphaeraceae</taxon>
        <taxon>Natronomicrosphaera</taxon>
    </lineage>
</organism>
<sequence length="304" mass="33593">MTTFTPHHHAPPRRTEAKRKSGSPPLRHRAAFTLIELLVVIVIIAAVVAVSFPVLNRLTEIGQGDAGVTTVSSAVNAARVLNHRLNRRDMGDLGYGEYLRYHGTAVIFTQGGELILTETDQIALDTSDNLLQPTYVGFKDVDGTDYISLPRRTGIVGIYRDTHDDLEVGLRFVPPPFAVRFNREGQLTTRQAHIYYDFAGDGYNVGPGSFPAPGYDPDSGDPRRGANLLTIGDGRYIYPYDGMPTVKAVILFDANAFRAAWGWSALNVDMDAEANEEIRQWFRDHGRAVFFSPQTGVALRGESR</sequence>
<feature type="compositionally biased region" description="Basic residues" evidence="1">
    <location>
        <begin position="1"/>
        <end position="12"/>
    </location>
</feature>
<dbReference type="Proteomes" id="UP001575105">
    <property type="component" value="Unassembled WGS sequence"/>
</dbReference>
<dbReference type="RefSeq" id="WP_425346436.1">
    <property type="nucleotide sequence ID" value="NZ_JBGUBD010000009.1"/>
</dbReference>
<feature type="transmembrane region" description="Helical" evidence="2">
    <location>
        <begin position="30"/>
        <end position="55"/>
    </location>
</feature>
<dbReference type="Pfam" id="PF07963">
    <property type="entry name" value="N_methyl"/>
    <property type="match status" value="1"/>
</dbReference>
<evidence type="ECO:0000313" key="4">
    <source>
        <dbReference type="Proteomes" id="UP001575105"/>
    </source>
</evidence>
<keyword evidence="2" id="KW-0472">Membrane</keyword>
<name>A0ABV4U9N1_9BACT</name>
<dbReference type="SUPFAM" id="SSF54523">
    <property type="entry name" value="Pili subunits"/>
    <property type="match status" value="1"/>
</dbReference>
<evidence type="ECO:0000256" key="1">
    <source>
        <dbReference type="SAM" id="MobiDB-lite"/>
    </source>
</evidence>
<protein>
    <submittedName>
        <fullName evidence="3">Prepilin-type N-terminal cleavage/methylation domain-containing protein</fullName>
    </submittedName>
</protein>
<gene>
    <name evidence="3" type="ORF">ACERK3_14605</name>
</gene>
<dbReference type="Gene3D" id="3.30.700.10">
    <property type="entry name" value="Glycoprotein, Type 4 Pilin"/>
    <property type="match status" value="1"/>
</dbReference>
<reference evidence="3 4" key="1">
    <citation type="submission" date="2024-08" db="EMBL/GenBank/DDBJ databases">
        <title>Whole-genome sequencing of halo(alkali)philic microorganisms from hypersaline lakes.</title>
        <authorList>
            <person name="Sorokin D.Y."/>
            <person name="Merkel A.Y."/>
            <person name="Messina E."/>
            <person name="Yakimov M."/>
        </authorList>
    </citation>
    <scope>NUCLEOTIDE SEQUENCE [LARGE SCALE GENOMIC DNA]</scope>
    <source>
        <strain evidence="3 4">AB-hyl4</strain>
    </source>
</reference>
<keyword evidence="4" id="KW-1185">Reference proteome</keyword>
<dbReference type="NCBIfam" id="TIGR02532">
    <property type="entry name" value="IV_pilin_GFxxxE"/>
    <property type="match status" value="1"/>
</dbReference>
<accession>A0ABV4U9N1</accession>
<keyword evidence="2" id="KW-1133">Transmembrane helix</keyword>
<dbReference type="InterPro" id="IPR012902">
    <property type="entry name" value="N_methyl_site"/>
</dbReference>
<evidence type="ECO:0000313" key="3">
    <source>
        <dbReference type="EMBL" id="MFA9479517.1"/>
    </source>
</evidence>
<evidence type="ECO:0000256" key="2">
    <source>
        <dbReference type="SAM" id="Phobius"/>
    </source>
</evidence>
<dbReference type="InterPro" id="IPR045584">
    <property type="entry name" value="Pilin-like"/>
</dbReference>
<comment type="caution">
    <text evidence="3">The sequence shown here is derived from an EMBL/GenBank/DDBJ whole genome shotgun (WGS) entry which is preliminary data.</text>
</comment>
<feature type="region of interest" description="Disordered" evidence="1">
    <location>
        <begin position="1"/>
        <end position="24"/>
    </location>
</feature>
<keyword evidence="2" id="KW-0812">Transmembrane</keyword>
<dbReference type="EMBL" id="JBGUBD010000009">
    <property type="protein sequence ID" value="MFA9479517.1"/>
    <property type="molecule type" value="Genomic_DNA"/>
</dbReference>
<proteinExistence type="predicted"/>